<evidence type="ECO:0008006" key="3">
    <source>
        <dbReference type="Google" id="ProtNLM"/>
    </source>
</evidence>
<protein>
    <recommendedName>
        <fullName evidence="3">Major capsid protein</fullName>
    </recommendedName>
</protein>
<dbReference type="Gene3D" id="3.90.1690.10">
    <property type="entry name" value="phage-related protein like domain"/>
    <property type="match status" value="1"/>
</dbReference>
<organism evidence="1 2">
    <name type="scientific">Agrobacterium tumefaciens</name>
    <dbReference type="NCBI Taxonomy" id="358"/>
    <lineage>
        <taxon>Bacteria</taxon>
        <taxon>Pseudomonadati</taxon>
        <taxon>Pseudomonadota</taxon>
        <taxon>Alphaproteobacteria</taxon>
        <taxon>Hyphomicrobiales</taxon>
        <taxon>Rhizobiaceae</taxon>
        <taxon>Rhizobium/Agrobacterium group</taxon>
        <taxon>Agrobacterium</taxon>
        <taxon>Agrobacterium tumefaciens complex</taxon>
    </lineage>
</organism>
<name>A0AAE6BM14_AGRTU</name>
<dbReference type="AlphaFoldDB" id="A0AAE6BM14"/>
<evidence type="ECO:0000313" key="2">
    <source>
        <dbReference type="Proteomes" id="UP000298646"/>
    </source>
</evidence>
<dbReference type="InterPro" id="IPR053738">
    <property type="entry name" value="Lambda_capsid_assembly"/>
</dbReference>
<evidence type="ECO:0000313" key="1">
    <source>
        <dbReference type="EMBL" id="QCL99953.1"/>
    </source>
</evidence>
<gene>
    <name evidence="1" type="ORF">CFBP6624_07270</name>
</gene>
<dbReference type="InterPro" id="IPR005564">
    <property type="entry name" value="Major_capsid_GpE"/>
</dbReference>
<reference evidence="1 2" key="1">
    <citation type="submission" date="2019-04" db="EMBL/GenBank/DDBJ databases">
        <title>Complete genome sequence of Agrobacterium tumefaciens CFBP6624.</title>
        <authorList>
            <person name="Haryono M."/>
            <person name="Lin Y.-C."/>
            <person name="Lai E.-M."/>
            <person name="Kuo C.-H."/>
        </authorList>
    </citation>
    <scope>NUCLEOTIDE SEQUENCE [LARGE SCALE GENOMIC DNA]</scope>
    <source>
        <strain evidence="1 2">CFBP6624</strain>
    </source>
</reference>
<dbReference type="Pfam" id="PF03864">
    <property type="entry name" value="Phage_cap_E"/>
    <property type="match status" value="1"/>
</dbReference>
<sequence>MANSSPSSSSSSKEPALMTTLNQRSAAVVDPILSTHARGYRNSTFIASVLLPRVSIPNRSMQVIKFGKEAFRKLNTRRAPGAATKRVQYGYAAEPVALVQDSLEGIVPTEHQQEAEKVPGINLGAGAVNMVLDVLDLNLEIDSANIVRNPANYDNNHKVALVGASRWTDPASDPKGDFDEAKEVIRRSIGRYPNTLALGPNAGNALKNHPKIKEQFKYTSKESISDDMLAAYFEVKKVVVGAAVYLPETATDADLANDVWGNDAILAYVPEAGDNFQVPSFAYTYELQGYPQVEQPYYERPIKSWVYPTTVERRPILTGAEGGFLFQNAGAPAA</sequence>
<dbReference type="Proteomes" id="UP000298646">
    <property type="component" value="Chromosome circular"/>
</dbReference>
<proteinExistence type="predicted"/>
<dbReference type="EMBL" id="CP039907">
    <property type="protein sequence ID" value="QCL99953.1"/>
    <property type="molecule type" value="Genomic_DNA"/>
</dbReference>
<accession>A0AAE6BM14</accession>